<dbReference type="InterPro" id="IPR019949">
    <property type="entry name" value="CmoO-like"/>
</dbReference>
<dbReference type="CDD" id="cd00347">
    <property type="entry name" value="Flavin_utilizing_monoxygenases"/>
    <property type="match status" value="1"/>
</dbReference>
<name>A0ABW0W113_9BACL</name>
<dbReference type="PANTHER" id="PTHR30137">
    <property type="entry name" value="LUCIFERASE-LIKE MONOOXYGENASE"/>
    <property type="match status" value="1"/>
</dbReference>
<dbReference type="SUPFAM" id="SSF51679">
    <property type="entry name" value="Bacterial luciferase-like"/>
    <property type="match status" value="1"/>
</dbReference>
<keyword evidence="3" id="KW-0560">Oxidoreductase</keyword>
<proteinExistence type="predicted"/>
<dbReference type="NCBIfam" id="TIGR03558">
    <property type="entry name" value="oxido_grp_1"/>
    <property type="match status" value="1"/>
</dbReference>
<accession>A0ABW0W113</accession>
<dbReference type="RefSeq" id="WP_379189235.1">
    <property type="nucleotide sequence ID" value="NZ_JBHSOW010000060.1"/>
</dbReference>
<gene>
    <name evidence="3" type="ORF">ACFPYJ_16310</name>
</gene>
<organism evidence="3 4">
    <name type="scientific">Paenibacillus solisilvae</name>
    <dbReference type="NCBI Taxonomy" id="2486751"/>
    <lineage>
        <taxon>Bacteria</taxon>
        <taxon>Bacillati</taxon>
        <taxon>Bacillota</taxon>
        <taxon>Bacilli</taxon>
        <taxon>Bacillales</taxon>
        <taxon>Paenibacillaceae</taxon>
        <taxon>Paenibacillus</taxon>
    </lineage>
</organism>
<dbReference type="Proteomes" id="UP001596047">
    <property type="component" value="Unassembled WGS sequence"/>
</dbReference>
<evidence type="ECO:0000256" key="1">
    <source>
        <dbReference type="ARBA" id="ARBA00007789"/>
    </source>
</evidence>
<reference evidence="4" key="1">
    <citation type="journal article" date="2019" name="Int. J. Syst. Evol. Microbiol.">
        <title>The Global Catalogue of Microorganisms (GCM) 10K type strain sequencing project: providing services to taxonomists for standard genome sequencing and annotation.</title>
        <authorList>
            <consortium name="The Broad Institute Genomics Platform"/>
            <consortium name="The Broad Institute Genome Sequencing Center for Infectious Disease"/>
            <person name="Wu L."/>
            <person name="Ma J."/>
        </authorList>
    </citation>
    <scope>NUCLEOTIDE SEQUENCE [LARGE SCALE GENOMIC DNA]</scope>
    <source>
        <strain evidence="4">CGMCC 1.3240</strain>
    </source>
</reference>
<dbReference type="Gene3D" id="3.20.20.30">
    <property type="entry name" value="Luciferase-like domain"/>
    <property type="match status" value="1"/>
</dbReference>
<dbReference type="EC" id="1.-.-.-" evidence="3"/>
<protein>
    <submittedName>
        <fullName evidence="3">LLM class flavin-dependent oxidoreductase</fullName>
        <ecNumber evidence="3">1.-.-.-</ecNumber>
    </submittedName>
</protein>
<comment type="similarity">
    <text evidence="1">To bacterial alkanal monooxygenase alpha and beta chains.</text>
</comment>
<comment type="caution">
    <text evidence="3">The sequence shown here is derived from an EMBL/GenBank/DDBJ whole genome shotgun (WGS) entry which is preliminary data.</text>
</comment>
<dbReference type="InterPro" id="IPR036661">
    <property type="entry name" value="Luciferase-like_sf"/>
</dbReference>
<keyword evidence="4" id="KW-1185">Reference proteome</keyword>
<dbReference type="Pfam" id="PF00296">
    <property type="entry name" value="Bac_luciferase"/>
    <property type="match status" value="1"/>
</dbReference>
<dbReference type="GO" id="GO:0016491">
    <property type="term" value="F:oxidoreductase activity"/>
    <property type="evidence" value="ECO:0007669"/>
    <property type="project" value="UniProtKB-KW"/>
</dbReference>
<evidence type="ECO:0000313" key="3">
    <source>
        <dbReference type="EMBL" id="MFC5650659.1"/>
    </source>
</evidence>
<dbReference type="InterPro" id="IPR050766">
    <property type="entry name" value="Bact_Lucif_Oxidored"/>
</dbReference>
<feature type="domain" description="Luciferase-like" evidence="2">
    <location>
        <begin position="4"/>
        <end position="304"/>
    </location>
</feature>
<sequence>MLRLSVLDQSPVPEGSTAQQALIETVKLAQLSERLGYHRFWVSEHHNTSSLAHSSPEVFISHIAAHTSSIRVGTGGVMLPHYSAYKVAENFRLLEALYPGRIDVGLGRAPGGLPIATRALQEGKTGLGYVDQYPQQIADLLHYFNDSDSDTHRFPGLVASPSVDSKPEVWLLGSSGDSAALAAELGVSFAFAQFINGAGGAPVVKAYKEQHLSTGYDPVPRSMVAIFVICADTDAEAERLVSSFDYQFLLLEQGRFTEGVVTPEKALAYPYSQTDLMRIKENRKRVVVGSPQAVKKQLLELSELYETDEIMIATIVHDYEAKRKSFKLLAEAFGIQPPE</sequence>
<dbReference type="PANTHER" id="PTHR30137:SF19">
    <property type="entry name" value="LUCIFERASE-LIKE MONOOXYGENASE"/>
    <property type="match status" value="1"/>
</dbReference>
<dbReference type="EMBL" id="JBHSOW010000060">
    <property type="protein sequence ID" value="MFC5650659.1"/>
    <property type="molecule type" value="Genomic_DNA"/>
</dbReference>
<evidence type="ECO:0000259" key="2">
    <source>
        <dbReference type="Pfam" id="PF00296"/>
    </source>
</evidence>
<dbReference type="InterPro" id="IPR011251">
    <property type="entry name" value="Luciferase-like_dom"/>
</dbReference>
<evidence type="ECO:0000313" key="4">
    <source>
        <dbReference type="Proteomes" id="UP001596047"/>
    </source>
</evidence>